<dbReference type="GO" id="GO:0007165">
    <property type="term" value="P:signal transduction"/>
    <property type="evidence" value="ECO:0007669"/>
    <property type="project" value="InterPro"/>
</dbReference>
<organism evidence="6 7">
    <name type="scientific">Sitophilus oryzae</name>
    <name type="common">Rice weevil</name>
    <name type="synonym">Curculio oryzae</name>
    <dbReference type="NCBI Taxonomy" id="7048"/>
    <lineage>
        <taxon>Eukaryota</taxon>
        <taxon>Metazoa</taxon>
        <taxon>Ecdysozoa</taxon>
        <taxon>Arthropoda</taxon>
        <taxon>Hexapoda</taxon>
        <taxon>Insecta</taxon>
        <taxon>Pterygota</taxon>
        <taxon>Neoptera</taxon>
        <taxon>Endopterygota</taxon>
        <taxon>Coleoptera</taxon>
        <taxon>Polyphaga</taxon>
        <taxon>Cucujiformia</taxon>
        <taxon>Curculionidae</taxon>
        <taxon>Dryophthorinae</taxon>
        <taxon>Sitophilus</taxon>
    </lineage>
</organism>
<dbReference type="KEGG" id="soy:115882038"/>
<keyword evidence="4" id="KW-0175">Coiled coil</keyword>
<comment type="subcellular location">
    <subcellularLocation>
        <location evidence="1">Golgi apparatus</location>
    </subcellularLocation>
</comment>
<feature type="region of interest" description="Disordered" evidence="5">
    <location>
        <begin position="116"/>
        <end position="163"/>
    </location>
</feature>
<gene>
    <name evidence="7" type="primary">LOC115882038</name>
</gene>
<keyword evidence="3" id="KW-0333">Golgi apparatus</keyword>
<evidence type="ECO:0000256" key="3">
    <source>
        <dbReference type="ARBA" id="ARBA00023034"/>
    </source>
</evidence>
<evidence type="ECO:0000256" key="4">
    <source>
        <dbReference type="ARBA" id="ARBA00023054"/>
    </source>
</evidence>
<proteinExistence type="inferred from homology"/>
<accession>A0A6J2XW08</accession>
<feature type="region of interest" description="Disordered" evidence="5">
    <location>
        <begin position="279"/>
        <end position="305"/>
    </location>
</feature>
<evidence type="ECO:0000256" key="1">
    <source>
        <dbReference type="ARBA" id="ARBA00004555"/>
    </source>
</evidence>
<feature type="compositionally biased region" description="Basic and acidic residues" evidence="5">
    <location>
        <begin position="116"/>
        <end position="126"/>
    </location>
</feature>
<dbReference type="AlphaFoldDB" id="A0A6J2XW08"/>
<feature type="region of interest" description="Disordered" evidence="5">
    <location>
        <begin position="16"/>
        <end position="87"/>
    </location>
</feature>
<dbReference type="OrthoDB" id="5864420at2759"/>
<dbReference type="PANTHER" id="PTHR14899:SF0">
    <property type="entry name" value="G KINASE-ANCHORING PROTEIN 1"/>
    <property type="match status" value="1"/>
</dbReference>
<feature type="compositionally biased region" description="Basic and acidic residues" evidence="5">
    <location>
        <begin position="145"/>
        <end position="163"/>
    </location>
</feature>
<evidence type="ECO:0000313" key="6">
    <source>
        <dbReference type="Proteomes" id="UP000504635"/>
    </source>
</evidence>
<dbReference type="PANTHER" id="PTHR14899">
    <property type="entry name" value="G KINASE ANCHORING PROTEIN 1"/>
    <property type="match status" value="1"/>
</dbReference>
<dbReference type="InParanoid" id="A0A6J2XW08"/>
<evidence type="ECO:0000256" key="5">
    <source>
        <dbReference type="SAM" id="MobiDB-lite"/>
    </source>
</evidence>
<dbReference type="GeneID" id="115882038"/>
<evidence type="ECO:0000256" key="2">
    <source>
        <dbReference type="ARBA" id="ARBA00006662"/>
    </source>
</evidence>
<reference evidence="7" key="1">
    <citation type="submission" date="2025-08" db="UniProtKB">
        <authorList>
            <consortium name="RefSeq"/>
        </authorList>
    </citation>
    <scope>IDENTIFICATION</scope>
    <source>
        <tissue evidence="7">Gonads</tissue>
    </source>
</reference>
<keyword evidence="6" id="KW-1185">Reference proteome</keyword>
<name>A0A6J2XW08_SITOR</name>
<sequence>MDISVPSRFACLKIEDDDFRPASSHHAKKKQEKVETKKPNSAAKEASKSSWTATRKKGNTTEKPKTATTVKKPKHKQKGEFEKNWEEWQKKDDEFVNDVFEEQMQNAIMQSKLEFEQQKKTVKSESEQNQGKKKKGKTMSWDQFVDNKEANIKEQDKSKDNEKNFFDDVVQTVKKEITREKIEENRKKRQEKFDEVVGLAQLQEKLEEERQRNINLEKQLKEARKEISVVKKRNTTLCSMLSQGEMKDKAEVLLELERLTVVKEELTEEVAKLYKLLEQERSSKTAATTNEPHLKHNKDKKKKNK</sequence>
<dbReference type="InterPro" id="IPR026109">
    <property type="entry name" value="GKAP1"/>
</dbReference>
<dbReference type="GO" id="GO:0005794">
    <property type="term" value="C:Golgi apparatus"/>
    <property type="evidence" value="ECO:0007669"/>
    <property type="project" value="UniProtKB-SubCell"/>
</dbReference>
<dbReference type="Proteomes" id="UP000504635">
    <property type="component" value="Unplaced"/>
</dbReference>
<dbReference type="RefSeq" id="XP_030755717.1">
    <property type="nucleotide sequence ID" value="XM_030899857.1"/>
</dbReference>
<feature type="compositionally biased region" description="Basic and acidic residues" evidence="5">
    <location>
        <begin position="78"/>
        <end position="87"/>
    </location>
</feature>
<protein>
    <submittedName>
        <fullName evidence="7">G kinase-anchoring protein 1-like isoform X1</fullName>
    </submittedName>
</protein>
<evidence type="ECO:0000313" key="7">
    <source>
        <dbReference type="RefSeq" id="XP_030755717.1"/>
    </source>
</evidence>
<comment type="similarity">
    <text evidence="2">Belongs to the GKAP1 family.</text>
</comment>
<feature type="compositionally biased region" description="Basic residues" evidence="5">
    <location>
        <begin position="295"/>
        <end position="305"/>
    </location>
</feature>